<evidence type="ECO:0000313" key="7">
    <source>
        <dbReference type="EMBL" id="QJW85119.1"/>
    </source>
</evidence>
<accession>A0ABX6P4Y1</accession>
<sequence>MRSLCVLALAAAMLAAGCEREARQFSSTVTNTQPQEAARQSANQPAVALGGGAKQAAANVSAYDGNAFAVGRGKRLYRWYNCNGCHANGGGSMGPALMDTQWRYGSEPADIFTSIMQGRPQGMPSFSGHIPEDRAWQIVAYVRSIGGLLPKDVAPSRSDSMSPGQPENARPRQEPQREGRP</sequence>
<evidence type="ECO:0000256" key="5">
    <source>
        <dbReference type="SAM" id="MobiDB-lite"/>
    </source>
</evidence>
<keyword evidence="1 4" id="KW-0349">Heme</keyword>
<protein>
    <submittedName>
        <fullName evidence="7">Cytochrome C</fullName>
    </submittedName>
</protein>
<feature type="region of interest" description="Disordered" evidence="5">
    <location>
        <begin position="149"/>
        <end position="181"/>
    </location>
</feature>
<evidence type="ECO:0000256" key="4">
    <source>
        <dbReference type="PROSITE-ProRule" id="PRU00433"/>
    </source>
</evidence>
<evidence type="ECO:0000256" key="1">
    <source>
        <dbReference type="ARBA" id="ARBA00022617"/>
    </source>
</evidence>
<dbReference type="SUPFAM" id="SSF46626">
    <property type="entry name" value="Cytochrome c"/>
    <property type="match status" value="1"/>
</dbReference>
<proteinExistence type="predicted"/>
<dbReference type="InterPro" id="IPR036909">
    <property type="entry name" value="Cyt_c-like_dom_sf"/>
</dbReference>
<evidence type="ECO:0000256" key="2">
    <source>
        <dbReference type="ARBA" id="ARBA00022723"/>
    </source>
</evidence>
<feature type="compositionally biased region" description="Basic and acidic residues" evidence="5">
    <location>
        <begin position="169"/>
        <end position="181"/>
    </location>
</feature>
<keyword evidence="8" id="KW-1185">Reference proteome</keyword>
<keyword evidence="3 4" id="KW-0408">Iron</keyword>
<name>A0ABX6P4Y1_9BURK</name>
<organism evidence="7 8">
    <name type="scientific">Ramlibacter terrae</name>
    <dbReference type="NCBI Taxonomy" id="2732511"/>
    <lineage>
        <taxon>Bacteria</taxon>
        <taxon>Pseudomonadati</taxon>
        <taxon>Pseudomonadota</taxon>
        <taxon>Betaproteobacteria</taxon>
        <taxon>Burkholderiales</taxon>
        <taxon>Comamonadaceae</taxon>
        <taxon>Ramlibacter</taxon>
    </lineage>
</organism>
<gene>
    <name evidence="7" type="ORF">HK414_21635</name>
</gene>
<dbReference type="Pfam" id="PF13442">
    <property type="entry name" value="Cytochrome_CBB3"/>
    <property type="match status" value="1"/>
</dbReference>
<dbReference type="EMBL" id="CP053418">
    <property type="protein sequence ID" value="QJW85119.1"/>
    <property type="molecule type" value="Genomic_DNA"/>
</dbReference>
<keyword evidence="2 4" id="KW-0479">Metal-binding</keyword>
<dbReference type="Gene3D" id="1.10.760.10">
    <property type="entry name" value="Cytochrome c-like domain"/>
    <property type="match status" value="1"/>
</dbReference>
<dbReference type="PROSITE" id="PS51007">
    <property type="entry name" value="CYTC"/>
    <property type="match status" value="1"/>
</dbReference>
<evidence type="ECO:0000256" key="3">
    <source>
        <dbReference type="ARBA" id="ARBA00023004"/>
    </source>
</evidence>
<dbReference type="InterPro" id="IPR009056">
    <property type="entry name" value="Cyt_c-like_dom"/>
</dbReference>
<feature type="domain" description="Cytochrome c" evidence="6">
    <location>
        <begin position="68"/>
        <end position="146"/>
    </location>
</feature>
<reference evidence="7 8" key="1">
    <citation type="submission" date="2020-05" db="EMBL/GenBank/DDBJ databases">
        <title>Ramlibacter rhizophilus sp. nov., isolated from rhizosphere soil of national flower Mugunghwa from South Korea.</title>
        <authorList>
            <person name="Zheng-Fei Y."/>
            <person name="Huan T."/>
        </authorList>
    </citation>
    <scope>NUCLEOTIDE SEQUENCE [LARGE SCALE GENOMIC DNA]</scope>
    <source>
        <strain evidence="7 8">H242</strain>
    </source>
</reference>
<evidence type="ECO:0000313" key="8">
    <source>
        <dbReference type="Proteomes" id="UP000500826"/>
    </source>
</evidence>
<dbReference type="Proteomes" id="UP000500826">
    <property type="component" value="Chromosome"/>
</dbReference>
<evidence type="ECO:0000259" key="6">
    <source>
        <dbReference type="PROSITE" id="PS51007"/>
    </source>
</evidence>
<dbReference type="PROSITE" id="PS51257">
    <property type="entry name" value="PROKAR_LIPOPROTEIN"/>
    <property type="match status" value="1"/>
</dbReference>
<reference evidence="7 8" key="2">
    <citation type="submission" date="2020-05" db="EMBL/GenBank/DDBJ databases">
        <authorList>
            <person name="Khan S.A."/>
            <person name="Jeon C.O."/>
            <person name="Chun B.H."/>
        </authorList>
    </citation>
    <scope>NUCLEOTIDE SEQUENCE [LARGE SCALE GENOMIC DNA]</scope>
    <source>
        <strain evidence="7 8">H242</strain>
    </source>
</reference>